<feature type="compositionally biased region" description="Low complexity" evidence="1">
    <location>
        <begin position="439"/>
        <end position="455"/>
    </location>
</feature>
<feature type="domain" description="GBF-interacting protein 1 N-terminal" evidence="2">
    <location>
        <begin position="10"/>
        <end position="69"/>
    </location>
</feature>
<dbReference type="InterPro" id="IPR025322">
    <property type="entry name" value="PADRE_dom"/>
</dbReference>
<organism evidence="3 4">
    <name type="scientific">Malus domestica</name>
    <name type="common">Apple</name>
    <name type="synonym">Pyrus malus</name>
    <dbReference type="NCBI Taxonomy" id="3750"/>
    <lineage>
        <taxon>Eukaryota</taxon>
        <taxon>Viridiplantae</taxon>
        <taxon>Streptophyta</taxon>
        <taxon>Embryophyta</taxon>
        <taxon>Tracheophyta</taxon>
        <taxon>Spermatophyta</taxon>
        <taxon>Magnoliopsida</taxon>
        <taxon>eudicotyledons</taxon>
        <taxon>Gunneridae</taxon>
        <taxon>Pentapetalae</taxon>
        <taxon>rosids</taxon>
        <taxon>fabids</taxon>
        <taxon>Rosales</taxon>
        <taxon>Rosaceae</taxon>
        <taxon>Amygdaloideae</taxon>
        <taxon>Maleae</taxon>
        <taxon>Malus</taxon>
    </lineage>
</organism>
<dbReference type="STRING" id="3750.A0A498J8F8"/>
<feature type="compositionally biased region" description="Polar residues" evidence="1">
    <location>
        <begin position="152"/>
        <end position="167"/>
    </location>
</feature>
<proteinExistence type="predicted"/>
<dbReference type="PANTHER" id="PTHR46775">
    <property type="entry name" value="FLOCCULATION PROTEIN (DUF1296)"/>
    <property type="match status" value="1"/>
</dbReference>
<feature type="compositionally biased region" description="Polar residues" evidence="1">
    <location>
        <begin position="476"/>
        <end position="493"/>
    </location>
</feature>
<feature type="compositionally biased region" description="Polar residues" evidence="1">
    <location>
        <begin position="1097"/>
        <end position="1109"/>
    </location>
</feature>
<protein>
    <recommendedName>
        <fullName evidence="2">GBF-interacting protein 1 N-terminal domain-containing protein</fullName>
    </recommendedName>
</protein>
<dbReference type="Pfam" id="PF14009">
    <property type="entry name" value="PADRE"/>
    <property type="match status" value="1"/>
</dbReference>
<evidence type="ECO:0000259" key="2">
    <source>
        <dbReference type="Pfam" id="PF06972"/>
    </source>
</evidence>
<dbReference type="SUPFAM" id="SSF46934">
    <property type="entry name" value="UBA-like"/>
    <property type="match status" value="1"/>
</dbReference>
<dbReference type="PANTHER" id="PTHR46775:SF1">
    <property type="entry name" value="FLOCCULATION PROTEIN (DUF1296)"/>
    <property type="match status" value="1"/>
</dbReference>
<feature type="compositionally biased region" description="Low complexity" evidence="1">
    <location>
        <begin position="207"/>
        <end position="241"/>
    </location>
</feature>
<dbReference type="AlphaFoldDB" id="A0A498J8F8"/>
<dbReference type="GO" id="GO:0051082">
    <property type="term" value="F:unfolded protein binding"/>
    <property type="evidence" value="ECO:0007669"/>
    <property type="project" value="TreeGrafter"/>
</dbReference>
<feature type="compositionally biased region" description="Basic and acidic residues" evidence="1">
    <location>
        <begin position="136"/>
        <end position="145"/>
    </location>
</feature>
<feature type="compositionally biased region" description="Basic and acidic residues" evidence="1">
    <location>
        <begin position="67"/>
        <end position="81"/>
    </location>
</feature>
<feature type="compositionally biased region" description="Basic and acidic residues" evidence="1">
    <location>
        <begin position="1110"/>
        <end position="1119"/>
    </location>
</feature>
<keyword evidence="4" id="KW-1185">Reference proteome</keyword>
<evidence type="ECO:0000313" key="3">
    <source>
        <dbReference type="EMBL" id="RXH90152.1"/>
    </source>
</evidence>
<dbReference type="InterPro" id="IPR044277">
    <property type="entry name" value="GIP1"/>
</dbReference>
<gene>
    <name evidence="3" type="ORF">DVH24_032509</name>
</gene>
<feature type="region of interest" description="Disordered" evidence="1">
    <location>
        <begin position="53"/>
        <end position="310"/>
    </location>
</feature>
<feature type="region of interest" description="Disordered" evidence="1">
    <location>
        <begin position="1061"/>
        <end position="1119"/>
    </location>
</feature>
<accession>A0A498J8F8</accession>
<dbReference type="Proteomes" id="UP000290289">
    <property type="component" value="Chromosome 9"/>
</dbReference>
<feature type="region of interest" description="Disordered" evidence="1">
    <location>
        <begin position="427"/>
        <end position="514"/>
    </location>
</feature>
<feature type="compositionally biased region" description="Basic and acidic residues" evidence="1">
    <location>
        <begin position="1067"/>
        <end position="1079"/>
    </location>
</feature>
<name>A0A498J8F8_MALDO</name>
<dbReference type="EMBL" id="RDQH01000335">
    <property type="protein sequence ID" value="RXH90152.1"/>
    <property type="molecule type" value="Genomic_DNA"/>
</dbReference>
<reference evidence="3 4" key="1">
    <citation type="submission" date="2018-10" db="EMBL/GenBank/DDBJ databases">
        <title>A high-quality apple genome assembly.</title>
        <authorList>
            <person name="Hu J."/>
        </authorList>
    </citation>
    <scope>NUCLEOTIDE SEQUENCE [LARGE SCALE GENOMIC DNA]</scope>
    <source>
        <strain evidence="4">cv. HFTH1</strain>
        <tissue evidence="3">Young leaf</tissue>
    </source>
</reference>
<evidence type="ECO:0000256" key="1">
    <source>
        <dbReference type="SAM" id="MobiDB-lite"/>
    </source>
</evidence>
<sequence length="1119" mass="119022">MSGGGLRVSIPNSVRKTIQDIKEITGNHSEEEIHAMLKECNMDPDETAQKLLFQDPFHEVKRKRDKRKENLNNKESAESRWRPGGQGRGSRGGRANFTPRHIPHDAGGGRNSGPATENGPSQGAEKGVSPSFPPSRETKNKERSVDGPTNVAFGSTSVVHPSHSSAGSGPEISLSLVGDNLGSSVPPVDAKKTPNIKYGNEDLHEQPALSSSSSSVLPTPASTLAACFSSSDPVPVPSNDSRLPGSVGTIKCEIGSHHPAASEVGISPAQGKVASKTQGVGKSQHSELSHSSSASTHGGSGSRPPSNYSSWSQQLIGTQKAVGTNKEWKPKPINSAVVQGLGTAGAAPASEVSADSVEAPSQSQLVSRVLDSEEATSKLQRKLEEFHLPQRKVVILPNHIHVPESERTKLSFGSFGAMFGVSTGYVGSPESDKNSTPCSETSQVVEESVEEQSSSNQNALATADEGDYPDHPQSPPQVSENISTGEGEISSSAAPGHNESKHDTALPSGGHQFSVAHTSPNYSFGFVPPIIGSQLAPFENSESQSRDVSRLPGFVVQPPFDPASYYAQYYRSGADSDGRLSPFPSPGVSTKYNGNVAVLPQSSQSPQEGGVLSATGPTPLVTQAPGLVQSTQQPLPVFRPPAGMHISHYPPNYIPYSHYFSPFYVPPPAIHQYLGNGAFPQQPQAGGVYPASPAAAAAAGVKYSLPQYKTGTNSGNSAHMGMASGYGPSGSSLAGYNQSAPTTAGNSTSNEDLASSQFKENNVYITGQQSEGSSVWVAAPGRDISSLTSSFYNLPPQGQHMTFTPTQAGHGTFAGLYHPAQAVTAAAVHPLLQQSQTMAGAVDMVGPGGNVYQQPQHAQMNWPTSWCLIGGMIDRRSWRSSQSLMLCDQINNSQATMFHKFLNGHKLKPFSRRPQPPEAEPEVQEDGTSILKIVHIGGGVEKHYMATPAAKILEKHPSFLLARPEVFRRPWDSVVKPNEILTPGEKLLLIPHRAVRKLRRRIRKPNKELSVNSVASQSSMDVSTAAETILRWKQGAAVGELSDTSICSIIGRKNGVGKKHVTFPGIDVKHKGGGTERSSKSSSAQSHRGKMRVRGSMTWQPSLTTITETRGNDHVKKYE</sequence>
<dbReference type="InterPro" id="IPR009719">
    <property type="entry name" value="GIP1_N"/>
</dbReference>
<dbReference type="InterPro" id="IPR009060">
    <property type="entry name" value="UBA-like_sf"/>
</dbReference>
<dbReference type="Pfam" id="PF06972">
    <property type="entry name" value="GIP1_N"/>
    <property type="match status" value="1"/>
</dbReference>
<evidence type="ECO:0000313" key="4">
    <source>
        <dbReference type="Proteomes" id="UP000290289"/>
    </source>
</evidence>
<comment type="caution">
    <text evidence="3">The sequence shown here is derived from an EMBL/GenBank/DDBJ whole genome shotgun (WGS) entry which is preliminary data.</text>
</comment>